<reference evidence="8 9" key="1">
    <citation type="submission" date="2016-01" db="EMBL/GenBank/DDBJ databases">
        <title>Genome sequence of the yeast Holleya sinecauda.</title>
        <authorList>
            <person name="Dietrich F.S."/>
        </authorList>
    </citation>
    <scope>NUCLEOTIDE SEQUENCE [LARGE SCALE GENOMIC DNA]</scope>
    <source>
        <strain evidence="8 9">ATCC 58844</strain>
    </source>
</reference>
<feature type="domain" description="Vps52 coiled-coil" evidence="6">
    <location>
        <begin position="43"/>
        <end position="215"/>
    </location>
</feature>
<dbReference type="PANTHER" id="PTHR14190">
    <property type="entry name" value="SUPPRESSOR OF ACTIN MUTATIONS 2/VACUOLAR PROTEIN SORTING 52"/>
    <property type="match status" value="1"/>
</dbReference>
<dbReference type="GO" id="GO:0000938">
    <property type="term" value="C:GARP complex"/>
    <property type="evidence" value="ECO:0007669"/>
    <property type="project" value="TreeGrafter"/>
</dbReference>
<gene>
    <name evidence="8" type="ORF">AW171_hschr218</name>
</gene>
<evidence type="ECO:0000256" key="4">
    <source>
        <dbReference type="ARBA" id="ARBA00022927"/>
    </source>
</evidence>
<evidence type="ECO:0000256" key="5">
    <source>
        <dbReference type="ARBA" id="ARBA00023034"/>
    </source>
</evidence>
<keyword evidence="4" id="KW-0653">Protein transport</keyword>
<evidence type="ECO:0000259" key="6">
    <source>
        <dbReference type="Pfam" id="PF04129"/>
    </source>
</evidence>
<comment type="subcellular location">
    <subcellularLocation>
        <location evidence="1">Golgi apparatus</location>
        <location evidence="1">trans-Golgi network</location>
    </subcellularLocation>
</comment>
<dbReference type="GO" id="GO:0019905">
    <property type="term" value="F:syntaxin binding"/>
    <property type="evidence" value="ECO:0007669"/>
    <property type="project" value="TreeGrafter"/>
</dbReference>
<evidence type="ECO:0000256" key="1">
    <source>
        <dbReference type="ARBA" id="ARBA00004601"/>
    </source>
</evidence>
<evidence type="ECO:0000256" key="2">
    <source>
        <dbReference type="ARBA" id="ARBA00008180"/>
    </source>
</evidence>
<evidence type="ECO:0000256" key="3">
    <source>
        <dbReference type="ARBA" id="ARBA00022448"/>
    </source>
</evidence>
<proteinExistence type="inferred from homology"/>
<dbReference type="GO" id="GO:0005829">
    <property type="term" value="C:cytosol"/>
    <property type="evidence" value="ECO:0007669"/>
    <property type="project" value="GOC"/>
</dbReference>
<sequence>MDTLKQLLNLKELEDGTSWSESPVATYLEDVKRNEVIVDPEMIKEVQELQLKENLVEQTLSEIIPPMKEYLNNFHTQLEVLTKDLSFIKGKSKELNRVLEDNSKKLAEISPLVNDLVISPEIVNQVLQEPVNASFTECLAYLIDKQEIYNQYKEKQTPVDFKELQEILQLLKAVCVEKSRKFIIARIKRLRQTEPISSQQIQAELLEVREIFHFIAQENLSLALELRQAYTYTIRWYYTVYFSRYIRSLTILKFVNVTDQFALGQGLSSSSSNHSYSTYLMGGRSLLGTFNNTWQSDQTIHQYFQVGKRLSILQLEDTAVMVSQIAENNNMPNYLEIGFKNLNLAILDNCSVEFMFLNDFFTLDANDSGAVRGLVEQIFKATFDNALKYTEQLIANTYDIFGVLISIRIVHYLQFEAQRRKLPVVDDFLNGHLLLLWPKFQKLVDFHCEKLRAVPPTTNVAQAQGYENDPLVSPHELTVQFSKFLNSMLMLSISEKIVIDEKAEPHYNSIIRIRDQFESVLNKCSKKSSSPEKFLFINYMYLLNALQQAGGTNQSDIEPLIIKDTREHLNTMVELYGKS</sequence>
<dbReference type="GeneID" id="28721816"/>
<dbReference type="GO" id="GO:0006896">
    <property type="term" value="P:Golgi to vacuole transport"/>
    <property type="evidence" value="ECO:0007669"/>
    <property type="project" value="TreeGrafter"/>
</dbReference>
<dbReference type="InterPro" id="IPR048361">
    <property type="entry name" value="Vps52_C"/>
</dbReference>
<dbReference type="Pfam" id="PF04129">
    <property type="entry name" value="Vps52_CC"/>
    <property type="match status" value="1"/>
</dbReference>
<keyword evidence="9" id="KW-1185">Reference proteome</keyword>
<organism evidence="8 9">
    <name type="scientific">Eremothecium sinecaudum</name>
    <dbReference type="NCBI Taxonomy" id="45286"/>
    <lineage>
        <taxon>Eukaryota</taxon>
        <taxon>Fungi</taxon>
        <taxon>Dikarya</taxon>
        <taxon>Ascomycota</taxon>
        <taxon>Saccharomycotina</taxon>
        <taxon>Saccharomycetes</taxon>
        <taxon>Saccharomycetales</taxon>
        <taxon>Saccharomycetaceae</taxon>
        <taxon>Eremothecium</taxon>
    </lineage>
</organism>
<evidence type="ECO:0000313" key="8">
    <source>
        <dbReference type="EMBL" id="AMD18515.1"/>
    </source>
</evidence>
<dbReference type="Proteomes" id="UP000243052">
    <property type="component" value="Chromosome ii"/>
</dbReference>
<comment type="similarity">
    <text evidence="2">Belongs to the VPS52 family.</text>
</comment>
<dbReference type="STRING" id="45286.A0A109UVX1"/>
<dbReference type="GO" id="GO:0042147">
    <property type="term" value="P:retrograde transport, endosome to Golgi"/>
    <property type="evidence" value="ECO:0007669"/>
    <property type="project" value="TreeGrafter"/>
</dbReference>
<name>A0A109UVX1_9SACH</name>
<evidence type="ECO:0000259" key="7">
    <source>
        <dbReference type="Pfam" id="PF20655"/>
    </source>
</evidence>
<dbReference type="EMBL" id="CP014242">
    <property type="protein sequence ID" value="AMD18515.1"/>
    <property type="molecule type" value="Genomic_DNA"/>
</dbReference>
<dbReference type="GO" id="GO:0015031">
    <property type="term" value="P:protein transport"/>
    <property type="evidence" value="ECO:0007669"/>
    <property type="project" value="UniProtKB-KW"/>
</dbReference>
<keyword evidence="3" id="KW-0813">Transport</keyword>
<evidence type="ECO:0000313" key="9">
    <source>
        <dbReference type="Proteomes" id="UP000243052"/>
    </source>
</evidence>
<dbReference type="OrthoDB" id="19482at2759"/>
<dbReference type="Pfam" id="PF20655">
    <property type="entry name" value="Vps52_C"/>
    <property type="match status" value="1"/>
</dbReference>
<dbReference type="InterPro" id="IPR007258">
    <property type="entry name" value="Vps52"/>
</dbReference>
<dbReference type="RefSeq" id="XP_017985511.1">
    <property type="nucleotide sequence ID" value="XM_018130393.1"/>
</dbReference>
<dbReference type="PANTHER" id="PTHR14190:SF7">
    <property type="entry name" value="VACUOLAR PROTEIN SORTING-ASSOCIATED PROTEIN 52 HOMOLOG"/>
    <property type="match status" value="1"/>
</dbReference>
<dbReference type="InterPro" id="IPR048319">
    <property type="entry name" value="Vps52_CC"/>
</dbReference>
<accession>A0A109UVX1</accession>
<protein>
    <submittedName>
        <fullName evidence="8">HBL387Wp</fullName>
    </submittedName>
</protein>
<dbReference type="GO" id="GO:0032456">
    <property type="term" value="P:endocytic recycling"/>
    <property type="evidence" value="ECO:0007669"/>
    <property type="project" value="TreeGrafter"/>
</dbReference>
<keyword evidence="5" id="KW-0333">Golgi apparatus</keyword>
<feature type="domain" description="Vps52 C-terminal" evidence="7">
    <location>
        <begin position="233"/>
        <end position="554"/>
    </location>
</feature>
<dbReference type="AlphaFoldDB" id="A0A109UVX1"/>